<gene>
    <name evidence="3" type="ORF">GRF29_19g634280</name>
</gene>
<keyword evidence="4" id="KW-1185">Reference proteome</keyword>
<feature type="region of interest" description="Disordered" evidence="2">
    <location>
        <begin position="858"/>
        <end position="1176"/>
    </location>
</feature>
<reference evidence="3 4" key="1">
    <citation type="submission" date="2021-02" db="EMBL/GenBank/DDBJ databases">
        <title>Genome assembly of Pseudopithomyces chartarum.</title>
        <authorList>
            <person name="Jauregui R."/>
            <person name="Singh J."/>
            <person name="Voisey C."/>
        </authorList>
    </citation>
    <scope>NUCLEOTIDE SEQUENCE [LARGE SCALE GENOMIC DNA]</scope>
    <source>
        <strain evidence="3 4">AGR01</strain>
    </source>
</reference>
<feature type="compositionally biased region" description="Basic and acidic residues" evidence="2">
    <location>
        <begin position="858"/>
        <end position="870"/>
    </location>
</feature>
<proteinExistence type="predicted"/>
<feature type="region of interest" description="Disordered" evidence="2">
    <location>
        <begin position="768"/>
        <end position="790"/>
    </location>
</feature>
<feature type="coiled-coil region" evidence="1">
    <location>
        <begin position="92"/>
        <end position="178"/>
    </location>
</feature>
<evidence type="ECO:0000256" key="1">
    <source>
        <dbReference type="SAM" id="Coils"/>
    </source>
</evidence>
<dbReference type="EMBL" id="WVTA01000003">
    <property type="protein sequence ID" value="KAK3214588.1"/>
    <property type="molecule type" value="Genomic_DNA"/>
</dbReference>
<evidence type="ECO:0000256" key="2">
    <source>
        <dbReference type="SAM" id="MobiDB-lite"/>
    </source>
</evidence>
<organism evidence="3 4">
    <name type="scientific">Pseudopithomyces chartarum</name>
    <dbReference type="NCBI Taxonomy" id="1892770"/>
    <lineage>
        <taxon>Eukaryota</taxon>
        <taxon>Fungi</taxon>
        <taxon>Dikarya</taxon>
        <taxon>Ascomycota</taxon>
        <taxon>Pezizomycotina</taxon>
        <taxon>Dothideomycetes</taxon>
        <taxon>Pleosporomycetidae</taxon>
        <taxon>Pleosporales</taxon>
        <taxon>Massarineae</taxon>
        <taxon>Didymosphaeriaceae</taxon>
        <taxon>Pseudopithomyces</taxon>
    </lineage>
</organism>
<feature type="coiled-coil region" evidence="1">
    <location>
        <begin position="233"/>
        <end position="260"/>
    </location>
</feature>
<protein>
    <submittedName>
        <fullName evidence="3">Uncharacterized protein</fullName>
    </submittedName>
</protein>
<feature type="compositionally biased region" description="Gly residues" evidence="2">
    <location>
        <begin position="1123"/>
        <end position="1176"/>
    </location>
</feature>
<evidence type="ECO:0000313" key="4">
    <source>
        <dbReference type="Proteomes" id="UP001280581"/>
    </source>
</evidence>
<evidence type="ECO:0000313" key="3">
    <source>
        <dbReference type="EMBL" id="KAK3214588.1"/>
    </source>
</evidence>
<dbReference type="AlphaFoldDB" id="A0AAN6M2L0"/>
<feature type="compositionally biased region" description="Polar residues" evidence="2">
    <location>
        <begin position="543"/>
        <end position="561"/>
    </location>
</feature>
<feature type="compositionally biased region" description="Low complexity" evidence="2">
    <location>
        <begin position="1013"/>
        <end position="1029"/>
    </location>
</feature>
<comment type="caution">
    <text evidence="3">The sequence shown here is derived from an EMBL/GenBank/DDBJ whole genome shotgun (WGS) entry which is preliminary data.</text>
</comment>
<accession>A0AAN6M2L0</accession>
<name>A0AAN6M2L0_9PLEO</name>
<dbReference type="Proteomes" id="UP001280581">
    <property type="component" value="Unassembled WGS sequence"/>
</dbReference>
<keyword evidence="1" id="KW-0175">Coiled coil</keyword>
<feature type="region of interest" description="Disordered" evidence="2">
    <location>
        <begin position="543"/>
        <end position="569"/>
    </location>
</feature>
<feature type="compositionally biased region" description="Polar residues" evidence="2">
    <location>
        <begin position="1106"/>
        <end position="1119"/>
    </location>
</feature>
<sequence>MLKTDVKILNKEMEVRMMTQIMDTFEAQDKKLNVIREELVADHELVVEQLNERIGTMGTRERLNTSRMESEKQAAALFNDRDSQISSIGAHARKATKDITDLKKQISEMTAIMDDILTAKELLGTTHKNLKEDFADELKQKNAELVALRDEFTKFKQEREAEKKVEQERLRSEKVKVETHATSEEVAALGEQLIAIRKELEAKADKTYAKEDAMLETQVDDLQTGHDAVLDKVDEFEKHLEAHDAEITQLKADRDEYLRRTSKIETTTTLLKAVTNNLTTDGEESRDQAAGFETKLVKLEDDLKEVKSSREKEVSVIEDTGKALRDDISKLQSDHKESLVQTEKVKKTTSTLAESFKNLENQIKRHPIVEESTQTTSSGVFDDRIAAFQEQQIARLEKLEEDRSKDSARMDTLETNVNDQATANETLKGEVSDIGMKTDGIKTDLDAIRDQVQSKADSTTVTQSIADSKNDLKVPTENDLEEIRTQFKKNNEEVRESITHATGKIWGLETGFEEIRSLVNTKPDGKSLDTAITKLEDELAKVSSSEKGVENTPSLTRSGDATETAEKISRPETNIEGLKKEISDIGSQVKKQGEKITINGAAVSAVIPRVERLERANRATESMIEKSSLVDSRFTDAEKSVIDLEVEMHENEEDINEKMDKLKESLDGLGATVQSLELGKKEDLELFQNLQNFVYGMNNGFLWKSQNDAEEFAKIADAIKKLNASKDATNSSMLLLQNGGQEFAGFRKTTEELIKEIRESLNKMAIRQNSKDAQASQAGTASENTNPSEQQLEFRGKILKDITESFEKKFEEYKEARKREIKQAINDTINSKVNLIERQLLGVIYDIIKSIESGETRDQIVHPDKQEQAKKKSTSALAPIDTSGEQDKSQPVQFPNQTETSKTSAAGTPTQKPVTQDHQDESSSLIVSSDQKLEQKQDQSIEDPDPAETFVAETPTQEPGTQDPKDDSTPVIVSSEQNLEQDKDQSTQNPKPVDTFVAKPPAGVFNWADEYESSYPTTPRSSTSTKIPTLKTSPTDLKPEHTLVTPDNSKSSIPIRIFTGSKPAETPGTQDNPGDAQENFWNRPVDTKPNLNTKLAASKWAPQPGTPGSPQTNAQSDIENSGGNHGNNQGGNRSGNQGGYQRGNRGGYGGGNRGGGRNRGGGSGNRGGRGGGSRRY</sequence>
<feature type="compositionally biased region" description="Polar residues" evidence="2">
    <location>
        <begin position="889"/>
        <end position="914"/>
    </location>
</feature>